<dbReference type="Gene3D" id="3.30.2120.10">
    <property type="entry name" value="Bacillus phage protein-like"/>
    <property type="match status" value="1"/>
</dbReference>
<sequence length="105" mass="11686">MTELQIVLTLATKVMEWKRYEETDFWYGDNGNLFNSSLWNPLQNIADAWQVVEKLRTDGFGVNVFGSGTGFNCEVYEFTSGTSLADIDASTAQEAISNAAYKLVA</sequence>
<gene>
    <name evidence="2" type="ORF">FPS98_15145</name>
</gene>
<dbReference type="Pfam" id="PF18066">
    <property type="entry name" value="Phage_ABA_S"/>
    <property type="match status" value="1"/>
</dbReference>
<dbReference type="RefSeq" id="WP_144616882.1">
    <property type="nucleotide sequence ID" value="NZ_CP042161.1"/>
</dbReference>
<name>A0A517I8L6_BREBE</name>
<proteinExistence type="predicted"/>
<dbReference type="InterPro" id="IPR041270">
    <property type="entry name" value="Phage_ABA_S"/>
</dbReference>
<organism evidence="2 3">
    <name type="scientific">Brevibacillus brevis</name>
    <name type="common">Bacillus brevis</name>
    <dbReference type="NCBI Taxonomy" id="1393"/>
    <lineage>
        <taxon>Bacteria</taxon>
        <taxon>Bacillati</taxon>
        <taxon>Bacillota</taxon>
        <taxon>Bacilli</taxon>
        <taxon>Bacillales</taxon>
        <taxon>Paenibacillaceae</taxon>
        <taxon>Brevibacillus</taxon>
    </lineage>
</organism>
<dbReference type="Proteomes" id="UP000317713">
    <property type="component" value="Chromosome"/>
</dbReference>
<evidence type="ECO:0000313" key="3">
    <source>
        <dbReference type="Proteomes" id="UP000317713"/>
    </source>
</evidence>
<feature type="domain" description="Phage ABA sandwich" evidence="1">
    <location>
        <begin position="10"/>
        <end position="101"/>
    </location>
</feature>
<dbReference type="InterPro" id="IPR028985">
    <property type="entry name" value="Bacillus_phage_prot-like"/>
</dbReference>
<evidence type="ECO:0000313" key="2">
    <source>
        <dbReference type="EMBL" id="QDS35231.1"/>
    </source>
</evidence>
<protein>
    <recommendedName>
        <fullName evidence="1">Phage ABA sandwich domain-containing protein</fullName>
    </recommendedName>
</protein>
<evidence type="ECO:0000259" key="1">
    <source>
        <dbReference type="Pfam" id="PF18066"/>
    </source>
</evidence>
<dbReference type="AlphaFoldDB" id="A0A517I8L6"/>
<accession>A0A517I8L6</accession>
<reference evidence="2 3" key="1">
    <citation type="submission" date="2019-07" db="EMBL/GenBank/DDBJ databases">
        <title>Characterization of Brevibacillus brevis HK544, as a potential biocontrol agent.</title>
        <authorList>
            <person name="Kim H."/>
        </authorList>
    </citation>
    <scope>NUCLEOTIDE SEQUENCE [LARGE SCALE GENOMIC DNA]</scope>
    <source>
        <strain evidence="2 3">HK544</strain>
    </source>
</reference>
<dbReference type="EMBL" id="CP042161">
    <property type="protein sequence ID" value="QDS35231.1"/>
    <property type="molecule type" value="Genomic_DNA"/>
</dbReference>